<dbReference type="PANTHER" id="PTHR35936">
    <property type="entry name" value="MEMBRANE-BOUND LYTIC MUREIN TRANSGLYCOSYLASE F"/>
    <property type="match status" value="1"/>
</dbReference>
<comment type="similarity">
    <text evidence="1">Belongs to the bacterial solute-binding protein 3 family.</text>
</comment>
<proteinExistence type="inferred from homology"/>
<keyword evidence="5" id="KW-1185">Reference proteome</keyword>
<accession>A0A849VAY4</accession>
<sequence length="246" mass="27868">MLCSNISNAEEVSTKVIVAANAHLPPYVIPTNDSGIQLEILKAAFKQQGLSNIEVRYMSNLRAEQELLLGKVDVALNFPVHNHSKVYKSNSLVKYQNVAVSLSANNFSISSIYDLRGKSVLAFQHAIAYLQAPYKLVVGQLQSYEEVTNQEAQINNLMKGWVDVIILERRVFLYLLNKYAKNNELQPFKVHAIFSEAPRPSFFKDEKLRDTFNNGLDQIVKTGQYHTILQFDGIEYAKKLNKTTVK</sequence>
<keyword evidence="2" id="KW-0732">Signal</keyword>
<reference evidence="4 5" key="1">
    <citation type="submission" date="2020-04" db="EMBL/GenBank/DDBJ databases">
        <title>Pseudoalteromonas caenipelagi sp. nov., isolated from a tidal flat.</title>
        <authorList>
            <person name="Park S."/>
            <person name="Yoon J.-H."/>
        </authorList>
    </citation>
    <scope>NUCLEOTIDE SEQUENCE [LARGE SCALE GENOMIC DNA]</scope>
    <source>
        <strain evidence="4 5">JBTF-M23</strain>
    </source>
</reference>
<comment type="caution">
    <text evidence="4">The sequence shown here is derived from an EMBL/GenBank/DDBJ whole genome shotgun (WGS) entry which is preliminary data.</text>
</comment>
<gene>
    <name evidence="4" type="ORF">HG263_06270</name>
</gene>
<dbReference type="Gene3D" id="3.40.190.10">
    <property type="entry name" value="Periplasmic binding protein-like II"/>
    <property type="match status" value="2"/>
</dbReference>
<dbReference type="AlphaFoldDB" id="A0A849VAY4"/>
<evidence type="ECO:0000313" key="4">
    <source>
        <dbReference type="EMBL" id="NOU50145.1"/>
    </source>
</evidence>
<dbReference type="Proteomes" id="UP000586305">
    <property type="component" value="Unassembled WGS sequence"/>
</dbReference>
<dbReference type="Pfam" id="PF00497">
    <property type="entry name" value="SBP_bac_3"/>
    <property type="match status" value="1"/>
</dbReference>
<protein>
    <submittedName>
        <fullName evidence="4">Transporter substrate-binding domain-containing protein</fullName>
    </submittedName>
</protein>
<dbReference type="InterPro" id="IPR001638">
    <property type="entry name" value="Solute-binding_3/MltF_N"/>
</dbReference>
<feature type="domain" description="Solute-binding protein family 3/N-terminal" evidence="3">
    <location>
        <begin position="17"/>
        <end position="229"/>
    </location>
</feature>
<dbReference type="EMBL" id="JABBPG010000002">
    <property type="protein sequence ID" value="NOU50145.1"/>
    <property type="molecule type" value="Genomic_DNA"/>
</dbReference>
<dbReference type="SUPFAM" id="SSF53850">
    <property type="entry name" value="Periplasmic binding protein-like II"/>
    <property type="match status" value="1"/>
</dbReference>
<name>A0A849VAY4_9GAMM</name>
<evidence type="ECO:0000313" key="5">
    <source>
        <dbReference type="Proteomes" id="UP000586305"/>
    </source>
</evidence>
<evidence type="ECO:0000256" key="2">
    <source>
        <dbReference type="ARBA" id="ARBA00022729"/>
    </source>
</evidence>
<evidence type="ECO:0000256" key="1">
    <source>
        <dbReference type="ARBA" id="ARBA00010333"/>
    </source>
</evidence>
<dbReference type="PANTHER" id="PTHR35936:SF25">
    <property type="entry name" value="ABC TRANSPORTER SUBSTRATE-BINDING PROTEIN"/>
    <property type="match status" value="1"/>
</dbReference>
<evidence type="ECO:0000259" key="3">
    <source>
        <dbReference type="Pfam" id="PF00497"/>
    </source>
</evidence>
<organism evidence="4 5">
    <name type="scientific">Pseudoalteromonas caenipelagi</name>
    <dbReference type="NCBI Taxonomy" id="2726988"/>
    <lineage>
        <taxon>Bacteria</taxon>
        <taxon>Pseudomonadati</taxon>
        <taxon>Pseudomonadota</taxon>
        <taxon>Gammaproteobacteria</taxon>
        <taxon>Alteromonadales</taxon>
        <taxon>Pseudoalteromonadaceae</taxon>
        <taxon>Pseudoalteromonas</taxon>
    </lineage>
</organism>